<evidence type="ECO:0000256" key="5">
    <source>
        <dbReference type="ARBA" id="ARBA00022833"/>
    </source>
</evidence>
<dbReference type="PANTHER" id="PTHR21445:SF0">
    <property type="entry name" value="APURINIC-APYRIMIDINIC ENDONUCLEASE"/>
    <property type="match status" value="1"/>
</dbReference>
<dbReference type="GO" id="GO:0003906">
    <property type="term" value="F:DNA-(apurinic or apyrimidinic site) endonuclease activity"/>
    <property type="evidence" value="ECO:0007669"/>
    <property type="project" value="TreeGrafter"/>
</dbReference>
<dbReference type="InterPro" id="IPR018246">
    <property type="entry name" value="AP_endonuc_F2_Zn_BS"/>
</dbReference>
<feature type="binding site" evidence="7">
    <location>
        <position position="229"/>
    </location>
    <ligand>
        <name>Zn(2+)</name>
        <dbReference type="ChEBI" id="CHEBI:29105"/>
        <label>3</label>
    </ligand>
</feature>
<dbReference type="PANTHER" id="PTHR21445">
    <property type="entry name" value="ENDONUCLEASE IV ENDODEOXYRIBONUCLEASE IV"/>
    <property type="match status" value="1"/>
</dbReference>
<evidence type="ECO:0000313" key="10">
    <source>
        <dbReference type="Proteomes" id="UP000178606"/>
    </source>
</evidence>
<dbReference type="PROSITE" id="PS00729">
    <property type="entry name" value="AP_NUCLEASE_F2_1"/>
    <property type="match status" value="1"/>
</dbReference>
<dbReference type="AlphaFoldDB" id="A0A1F6D3R6"/>
<accession>A0A1F6D3R6</accession>
<evidence type="ECO:0000256" key="3">
    <source>
        <dbReference type="ARBA" id="ARBA00022763"/>
    </source>
</evidence>
<dbReference type="Gene3D" id="3.20.20.150">
    <property type="entry name" value="Divalent-metal-dependent TIM barrel enzymes"/>
    <property type="match status" value="1"/>
</dbReference>
<feature type="binding site" evidence="7">
    <location>
        <position position="182"/>
    </location>
    <ligand>
        <name>Zn(2+)</name>
        <dbReference type="ChEBI" id="CHEBI:29105"/>
        <label>3</label>
    </ligand>
</feature>
<dbReference type="SMART" id="SM00518">
    <property type="entry name" value="AP2Ec"/>
    <property type="match status" value="1"/>
</dbReference>
<dbReference type="PROSITE" id="PS51432">
    <property type="entry name" value="AP_NUCLEASE_F2_4"/>
    <property type="match status" value="1"/>
</dbReference>
<feature type="binding site" evidence="7">
    <location>
        <position position="108"/>
    </location>
    <ligand>
        <name>Zn(2+)</name>
        <dbReference type="ChEBI" id="CHEBI:29105"/>
        <label>1</label>
    </ligand>
</feature>
<evidence type="ECO:0000256" key="1">
    <source>
        <dbReference type="ARBA" id="ARBA00005340"/>
    </source>
</evidence>
<keyword evidence="4 7" id="KW-0378">Hydrolase</keyword>
<proteinExistence type="inferred from homology"/>
<dbReference type="InterPro" id="IPR001719">
    <property type="entry name" value="AP_endonuc_2"/>
</dbReference>
<feature type="binding site" evidence="7">
    <location>
        <position position="231"/>
    </location>
    <ligand>
        <name>Zn(2+)</name>
        <dbReference type="ChEBI" id="CHEBI:29105"/>
        <label>3</label>
    </ligand>
</feature>
<evidence type="ECO:0000256" key="4">
    <source>
        <dbReference type="ARBA" id="ARBA00022801"/>
    </source>
</evidence>
<keyword evidence="5 7" id="KW-0862">Zinc</keyword>
<gene>
    <name evidence="7" type="primary">nfo</name>
    <name evidence="9" type="ORF">A3F84_07710</name>
</gene>
<protein>
    <recommendedName>
        <fullName evidence="7">Probable endonuclease 4</fullName>
        <ecNumber evidence="7">3.1.21.2</ecNumber>
    </recommendedName>
    <alternativeName>
        <fullName evidence="7">Endodeoxyribonuclease IV</fullName>
    </alternativeName>
    <alternativeName>
        <fullName evidence="7">Endonuclease IV</fullName>
    </alternativeName>
</protein>
<dbReference type="SUPFAM" id="SSF51658">
    <property type="entry name" value="Xylose isomerase-like"/>
    <property type="match status" value="1"/>
</dbReference>
<feature type="binding site" evidence="7">
    <location>
        <position position="145"/>
    </location>
    <ligand>
        <name>Zn(2+)</name>
        <dbReference type="ChEBI" id="CHEBI:29105"/>
        <label>1</label>
    </ligand>
</feature>
<feature type="domain" description="Xylose isomerase-like TIM barrel" evidence="8">
    <location>
        <begin position="23"/>
        <end position="278"/>
    </location>
</feature>
<keyword evidence="3 7" id="KW-0227">DNA damage</keyword>
<evidence type="ECO:0000256" key="6">
    <source>
        <dbReference type="ARBA" id="ARBA00023204"/>
    </source>
</evidence>
<keyword evidence="2 7" id="KW-0479">Metal-binding</keyword>
<sequence length="283" mass="31416">MRPLVGAHTSIAGGLANGLIEGRRIGGTTVQVFTKNASQWRAPALSDEAVEAFRRSRAETGLSPVVAHDSYLINLASSDPTIAGKSFDAFLEELRRAEALGIDHLVTHPGAHRGDGEADGIRRVSENLNRIHDRTKGFAVKVLLETTAGQGTSLGHRFEHLAEMIRLLDQPGRVGVCFDTCHVFAAGYDLRTEDAYRRTLEEFDRVVGLGRILAFHVNDSKRELGSRVDRHEHIGKGEIGSKAFRLLMNDARFRDIPKILETPESETQHKVNLRRLKRMVQSR</sequence>
<dbReference type="NCBIfam" id="TIGR00587">
    <property type="entry name" value="nfo"/>
    <property type="match status" value="1"/>
</dbReference>
<dbReference type="GO" id="GO:0008081">
    <property type="term" value="F:phosphoric diester hydrolase activity"/>
    <property type="evidence" value="ECO:0007669"/>
    <property type="project" value="TreeGrafter"/>
</dbReference>
<dbReference type="GO" id="GO:0003677">
    <property type="term" value="F:DNA binding"/>
    <property type="evidence" value="ECO:0007669"/>
    <property type="project" value="InterPro"/>
</dbReference>
<name>A0A1F6D3R6_HANXR</name>
<keyword evidence="6 7" id="KW-0234">DNA repair</keyword>
<comment type="caution">
    <text evidence="9">The sequence shown here is derived from an EMBL/GenBank/DDBJ whole genome shotgun (WGS) entry which is preliminary data.</text>
</comment>
<dbReference type="EC" id="3.1.21.2" evidence="7"/>
<organism evidence="9 10">
    <name type="scientific">Handelsmanbacteria sp. (strain RIFCSPLOWO2_12_FULL_64_10)</name>
    <dbReference type="NCBI Taxonomy" id="1817868"/>
    <lineage>
        <taxon>Bacteria</taxon>
        <taxon>Candidatus Handelsmaniibacteriota</taxon>
    </lineage>
</organism>
<dbReference type="PROSITE" id="PS00731">
    <property type="entry name" value="AP_NUCLEASE_F2_3"/>
    <property type="match status" value="1"/>
</dbReference>
<evidence type="ECO:0000313" key="9">
    <source>
        <dbReference type="EMBL" id="OGG56066.1"/>
    </source>
</evidence>
<dbReference type="Proteomes" id="UP000178606">
    <property type="component" value="Unassembled WGS sequence"/>
</dbReference>
<feature type="binding site" evidence="7">
    <location>
        <position position="179"/>
    </location>
    <ligand>
        <name>Zn(2+)</name>
        <dbReference type="ChEBI" id="CHEBI:29105"/>
        <label>2</label>
    </ligand>
</feature>
<evidence type="ECO:0000256" key="7">
    <source>
        <dbReference type="HAMAP-Rule" id="MF_00152"/>
    </source>
</evidence>
<dbReference type="EMBL" id="MFKF01000049">
    <property type="protein sequence ID" value="OGG56066.1"/>
    <property type="molecule type" value="Genomic_DNA"/>
</dbReference>
<dbReference type="GO" id="GO:0008270">
    <property type="term" value="F:zinc ion binding"/>
    <property type="evidence" value="ECO:0007669"/>
    <property type="project" value="UniProtKB-UniRule"/>
</dbReference>
<dbReference type="HAMAP" id="MF_00152">
    <property type="entry name" value="Nfo"/>
    <property type="match status" value="1"/>
</dbReference>
<feature type="binding site" evidence="7">
    <location>
        <position position="261"/>
    </location>
    <ligand>
        <name>Zn(2+)</name>
        <dbReference type="ChEBI" id="CHEBI:29105"/>
        <label>2</label>
    </ligand>
</feature>
<comment type="catalytic activity">
    <reaction evidence="7">
        <text>Endonucleolytic cleavage to 5'-phosphooligonucleotide end-products.</text>
        <dbReference type="EC" id="3.1.21.2"/>
    </reaction>
</comment>
<dbReference type="CDD" id="cd00019">
    <property type="entry name" value="AP2Ec"/>
    <property type="match status" value="1"/>
</dbReference>
<dbReference type="GO" id="GO:0006284">
    <property type="term" value="P:base-excision repair"/>
    <property type="evidence" value="ECO:0007669"/>
    <property type="project" value="TreeGrafter"/>
</dbReference>
<feature type="binding site" evidence="7">
    <location>
        <position position="68"/>
    </location>
    <ligand>
        <name>Zn(2+)</name>
        <dbReference type="ChEBI" id="CHEBI:29105"/>
        <label>1</label>
    </ligand>
</feature>
<feature type="binding site" evidence="7">
    <location>
        <position position="216"/>
    </location>
    <ligand>
        <name>Zn(2+)</name>
        <dbReference type="ChEBI" id="CHEBI:29105"/>
        <label>2</label>
    </ligand>
</feature>
<dbReference type="FunFam" id="3.20.20.150:FF:000001">
    <property type="entry name" value="Probable endonuclease 4"/>
    <property type="match status" value="1"/>
</dbReference>
<feature type="binding site" evidence="7">
    <location>
        <position position="145"/>
    </location>
    <ligand>
        <name>Zn(2+)</name>
        <dbReference type="ChEBI" id="CHEBI:29105"/>
        <label>2</label>
    </ligand>
</feature>
<reference evidence="9 10" key="1">
    <citation type="journal article" date="2016" name="Nat. Commun.">
        <title>Thousands of microbial genomes shed light on interconnected biogeochemical processes in an aquifer system.</title>
        <authorList>
            <person name="Anantharaman K."/>
            <person name="Brown C.T."/>
            <person name="Hug L.A."/>
            <person name="Sharon I."/>
            <person name="Castelle C.J."/>
            <person name="Probst A.J."/>
            <person name="Thomas B.C."/>
            <person name="Singh A."/>
            <person name="Wilkins M.J."/>
            <person name="Karaoz U."/>
            <person name="Brodie E.L."/>
            <person name="Williams K.H."/>
            <person name="Hubbard S.S."/>
            <person name="Banfield J.F."/>
        </authorList>
    </citation>
    <scope>NUCLEOTIDE SEQUENCE [LARGE SCALE GENOMIC DNA]</scope>
    <source>
        <strain evidence="10">RIFCSPLOWO2_12_FULL_64_10</strain>
    </source>
</reference>
<evidence type="ECO:0000256" key="2">
    <source>
        <dbReference type="ARBA" id="ARBA00022723"/>
    </source>
</evidence>
<keyword evidence="7" id="KW-0255">Endonuclease</keyword>
<keyword evidence="7" id="KW-0540">Nuclease</keyword>
<comment type="cofactor">
    <cofactor evidence="7">
        <name>Zn(2+)</name>
        <dbReference type="ChEBI" id="CHEBI:29105"/>
    </cofactor>
    <text evidence="7">Binds 3 Zn(2+) ions.</text>
</comment>
<dbReference type="InterPro" id="IPR013022">
    <property type="entry name" value="Xyl_isomerase-like_TIM-brl"/>
</dbReference>
<evidence type="ECO:0000259" key="8">
    <source>
        <dbReference type="Pfam" id="PF01261"/>
    </source>
</evidence>
<dbReference type="GO" id="GO:0008833">
    <property type="term" value="F:deoxyribonuclease IV (phage-T4-induced) activity"/>
    <property type="evidence" value="ECO:0007669"/>
    <property type="project" value="UniProtKB-UniRule"/>
</dbReference>
<comment type="similarity">
    <text evidence="1 7">Belongs to the AP endonuclease 2 family.</text>
</comment>
<comment type="function">
    <text evidence="7">Endonuclease IV plays a role in DNA repair. It cleaves phosphodiester bonds at apurinic or apyrimidinic (AP) sites, generating a 3'-hydroxyl group and a 5'-terminal sugar phosphate.</text>
</comment>
<dbReference type="InterPro" id="IPR036237">
    <property type="entry name" value="Xyl_isomerase-like_sf"/>
</dbReference>
<dbReference type="Pfam" id="PF01261">
    <property type="entry name" value="AP_endonuc_2"/>
    <property type="match status" value="1"/>
</dbReference>
<dbReference type="PROSITE" id="PS00730">
    <property type="entry name" value="AP_NUCLEASE_F2_2"/>
    <property type="match status" value="1"/>
</dbReference>